<reference evidence="11 12" key="1">
    <citation type="submission" date="2017-05" db="EMBL/GenBank/DDBJ databases">
        <title>Complete and WGS of Bordetella genogroups.</title>
        <authorList>
            <person name="Spilker T."/>
            <person name="LiPuma J."/>
        </authorList>
    </citation>
    <scope>NUCLEOTIDE SEQUENCE [LARGE SCALE GENOMIC DNA]</scope>
    <source>
        <strain evidence="11 12">AU17164</strain>
    </source>
</reference>
<evidence type="ECO:0000256" key="6">
    <source>
        <dbReference type="ARBA" id="ARBA00022989"/>
    </source>
</evidence>
<feature type="transmembrane region" description="Helical" evidence="9">
    <location>
        <begin position="84"/>
        <end position="110"/>
    </location>
</feature>
<keyword evidence="2 9" id="KW-0813">Transport</keyword>
<keyword evidence="6 9" id="KW-1133">Transmembrane helix</keyword>
<feature type="transmembrane region" description="Helical" evidence="9">
    <location>
        <begin position="12"/>
        <end position="36"/>
    </location>
</feature>
<dbReference type="AlphaFoldDB" id="A0A1W6YWS1"/>
<comment type="function">
    <text evidence="9">Part of the tripartite ATP-independent periplasmic (TRAP) transport system.</text>
</comment>
<dbReference type="Proteomes" id="UP000194139">
    <property type="component" value="Chromosome"/>
</dbReference>
<keyword evidence="12" id="KW-1185">Reference proteome</keyword>
<dbReference type="GO" id="GO:0005886">
    <property type="term" value="C:plasma membrane"/>
    <property type="evidence" value="ECO:0007669"/>
    <property type="project" value="UniProtKB-SubCell"/>
</dbReference>
<keyword evidence="7 9" id="KW-0472">Membrane</keyword>
<evidence type="ECO:0000256" key="1">
    <source>
        <dbReference type="ARBA" id="ARBA00004429"/>
    </source>
</evidence>
<comment type="similarity">
    <text evidence="8 9">Belongs to the TRAP transporter small permease family.</text>
</comment>
<name>A0A1W6YWS1_9BORD</name>
<evidence type="ECO:0000256" key="9">
    <source>
        <dbReference type="RuleBase" id="RU369079"/>
    </source>
</evidence>
<feature type="domain" description="Tripartite ATP-independent periplasmic transporters DctQ component" evidence="10">
    <location>
        <begin position="23"/>
        <end position="146"/>
    </location>
</feature>
<dbReference type="InterPro" id="IPR007387">
    <property type="entry name" value="TRAP_DctQ"/>
</dbReference>
<evidence type="ECO:0000256" key="8">
    <source>
        <dbReference type="ARBA" id="ARBA00038436"/>
    </source>
</evidence>
<dbReference type="Pfam" id="PF04290">
    <property type="entry name" value="DctQ"/>
    <property type="match status" value="1"/>
</dbReference>
<dbReference type="InterPro" id="IPR055348">
    <property type="entry name" value="DctQ"/>
</dbReference>
<gene>
    <name evidence="11" type="ORF">CAL13_03835</name>
</gene>
<dbReference type="PANTHER" id="PTHR35011">
    <property type="entry name" value="2,3-DIKETO-L-GULONATE TRAP TRANSPORTER SMALL PERMEASE PROTEIN YIAM"/>
    <property type="match status" value="1"/>
</dbReference>
<dbReference type="EMBL" id="CP021109">
    <property type="protein sequence ID" value="ARP85441.1"/>
    <property type="molecule type" value="Genomic_DNA"/>
</dbReference>
<dbReference type="PANTHER" id="PTHR35011:SF2">
    <property type="entry name" value="2,3-DIKETO-L-GULONATE TRAP TRANSPORTER SMALL PERMEASE PROTEIN YIAM"/>
    <property type="match status" value="1"/>
</dbReference>
<dbReference type="GO" id="GO:0022857">
    <property type="term" value="F:transmembrane transporter activity"/>
    <property type="evidence" value="ECO:0007669"/>
    <property type="project" value="UniProtKB-UniRule"/>
</dbReference>
<comment type="subcellular location">
    <subcellularLocation>
        <location evidence="1 9">Cell inner membrane</location>
        <topology evidence="1 9">Multi-pass membrane protein</topology>
    </subcellularLocation>
</comment>
<accession>A0A1W6YWS1</accession>
<protein>
    <recommendedName>
        <fullName evidence="9">TRAP transporter small permease protein</fullName>
    </recommendedName>
</protein>
<evidence type="ECO:0000259" key="10">
    <source>
        <dbReference type="Pfam" id="PF04290"/>
    </source>
</evidence>
<keyword evidence="3" id="KW-1003">Cell membrane</keyword>
<comment type="subunit">
    <text evidence="9">The complex comprises the extracytoplasmic solute receptor protein and the two transmembrane proteins.</text>
</comment>
<evidence type="ECO:0000256" key="7">
    <source>
        <dbReference type="ARBA" id="ARBA00023136"/>
    </source>
</evidence>
<feature type="transmembrane region" description="Helical" evidence="9">
    <location>
        <begin position="42"/>
        <end position="63"/>
    </location>
</feature>
<keyword evidence="5 9" id="KW-0812">Transmembrane</keyword>
<evidence type="ECO:0000256" key="2">
    <source>
        <dbReference type="ARBA" id="ARBA00022448"/>
    </source>
</evidence>
<evidence type="ECO:0000256" key="3">
    <source>
        <dbReference type="ARBA" id="ARBA00022475"/>
    </source>
</evidence>
<proteinExistence type="inferred from homology"/>
<evidence type="ECO:0000256" key="5">
    <source>
        <dbReference type="ARBA" id="ARBA00022692"/>
    </source>
</evidence>
<dbReference type="RefSeq" id="WP_086071568.1">
    <property type="nucleotide sequence ID" value="NZ_CP021109.1"/>
</dbReference>
<evidence type="ECO:0000256" key="4">
    <source>
        <dbReference type="ARBA" id="ARBA00022519"/>
    </source>
</evidence>
<evidence type="ECO:0000313" key="12">
    <source>
        <dbReference type="Proteomes" id="UP000194139"/>
    </source>
</evidence>
<keyword evidence="4 9" id="KW-0997">Cell inner membrane</keyword>
<sequence>MTRFLLHLRRAEALAAATFLVAMVLLIFAGGIARLMHHPLNWTTDVATCLFAWACFLCADIAWRNDSLMSIDLVTRALPTRLRAACATFNYVVIVAFLVYVAAMGGWLSWISRARSFQGMPGVSYSWVTLSMPVGAVLLLITTWQKVRASRGAAVAPARTEETPC</sequence>
<feature type="transmembrane region" description="Helical" evidence="9">
    <location>
        <begin position="122"/>
        <end position="141"/>
    </location>
</feature>
<dbReference type="GO" id="GO:0015740">
    <property type="term" value="P:C4-dicarboxylate transport"/>
    <property type="evidence" value="ECO:0007669"/>
    <property type="project" value="TreeGrafter"/>
</dbReference>
<evidence type="ECO:0000313" key="11">
    <source>
        <dbReference type="EMBL" id="ARP85441.1"/>
    </source>
</evidence>
<organism evidence="11 12">
    <name type="scientific">Bordetella genomosp. 9</name>
    <dbReference type="NCBI Taxonomy" id="1416803"/>
    <lineage>
        <taxon>Bacteria</taxon>
        <taxon>Pseudomonadati</taxon>
        <taxon>Pseudomonadota</taxon>
        <taxon>Betaproteobacteria</taxon>
        <taxon>Burkholderiales</taxon>
        <taxon>Alcaligenaceae</taxon>
        <taxon>Bordetella</taxon>
    </lineage>
</organism>